<evidence type="ECO:0000256" key="1">
    <source>
        <dbReference type="SAM" id="MobiDB-lite"/>
    </source>
</evidence>
<comment type="caution">
    <text evidence="2">The sequence shown here is derived from an EMBL/GenBank/DDBJ whole genome shotgun (WGS) entry which is preliminary data.</text>
</comment>
<feature type="compositionally biased region" description="Low complexity" evidence="1">
    <location>
        <begin position="289"/>
        <end position="302"/>
    </location>
</feature>
<feature type="region of interest" description="Disordered" evidence="1">
    <location>
        <begin position="200"/>
        <end position="249"/>
    </location>
</feature>
<keyword evidence="3" id="KW-1185">Reference proteome</keyword>
<protein>
    <submittedName>
        <fullName evidence="2">Uncharacterized protein</fullName>
    </submittedName>
</protein>
<dbReference type="AlphaFoldDB" id="A0A1D2NF70"/>
<organism evidence="2 3">
    <name type="scientific">Orchesella cincta</name>
    <name type="common">Springtail</name>
    <name type="synonym">Podura cincta</name>
    <dbReference type="NCBI Taxonomy" id="48709"/>
    <lineage>
        <taxon>Eukaryota</taxon>
        <taxon>Metazoa</taxon>
        <taxon>Ecdysozoa</taxon>
        <taxon>Arthropoda</taxon>
        <taxon>Hexapoda</taxon>
        <taxon>Collembola</taxon>
        <taxon>Entomobryomorpha</taxon>
        <taxon>Entomobryoidea</taxon>
        <taxon>Orchesellidae</taxon>
        <taxon>Orchesellinae</taxon>
        <taxon>Orchesella</taxon>
    </lineage>
</organism>
<name>A0A1D2NF70_ORCCI</name>
<feature type="region of interest" description="Disordered" evidence="1">
    <location>
        <begin position="89"/>
        <end position="108"/>
    </location>
</feature>
<feature type="compositionally biased region" description="Polar residues" evidence="1">
    <location>
        <begin position="89"/>
        <end position="98"/>
    </location>
</feature>
<evidence type="ECO:0000313" key="2">
    <source>
        <dbReference type="EMBL" id="ODN03872.1"/>
    </source>
</evidence>
<feature type="region of interest" description="Disordered" evidence="1">
    <location>
        <begin position="262"/>
        <end position="322"/>
    </location>
</feature>
<accession>A0A1D2NF70</accession>
<sequence>MDFDMDIDVNDIAVYDWRNGGMPVPLNTPQKYIPAATPSKSSSRYRADDYHFGSATKPTALYTDEHHYASYYDSSGYASASTSHYQYQHNYGSSSSAQNRDKRTETAVSGASDKDYLFDLDNIEEIDYSDKAAALNPDGTDDVEEIDYSNFSLDNVEEIDYSKAIVPSTPSPPPPILSANGVEIVNTPAKVSTGLVVPKPSLPLKESISDDGVFKSTNGTLSKQSASLGRKRKREECERGQTQEENELVDLLSKSNFRVSSRMYAKPARKASNDPNTSHDRTSEDGCPSASSSFSNVSMNESYDANGKNCNTEETEPLNSLEYPECPLLMIRNDIFEDDEEED</sequence>
<dbReference type="EMBL" id="LJIJ01000061">
    <property type="protein sequence ID" value="ODN03872.1"/>
    <property type="molecule type" value="Genomic_DNA"/>
</dbReference>
<feature type="compositionally biased region" description="Polar residues" evidence="1">
    <location>
        <begin position="215"/>
        <end position="227"/>
    </location>
</feature>
<dbReference type="Proteomes" id="UP000094527">
    <property type="component" value="Unassembled WGS sequence"/>
</dbReference>
<proteinExistence type="predicted"/>
<gene>
    <name evidence="2" type="ORF">Ocin01_02815</name>
</gene>
<reference evidence="2 3" key="1">
    <citation type="journal article" date="2016" name="Genome Biol. Evol.">
        <title>Gene Family Evolution Reflects Adaptation to Soil Environmental Stressors in the Genome of the Collembolan Orchesella cincta.</title>
        <authorList>
            <person name="Faddeeva-Vakhrusheva A."/>
            <person name="Derks M.F."/>
            <person name="Anvar S.Y."/>
            <person name="Agamennone V."/>
            <person name="Suring W."/>
            <person name="Smit S."/>
            <person name="van Straalen N.M."/>
            <person name="Roelofs D."/>
        </authorList>
    </citation>
    <scope>NUCLEOTIDE SEQUENCE [LARGE SCALE GENOMIC DNA]</scope>
    <source>
        <tissue evidence="2">Mixed pool</tissue>
    </source>
</reference>
<evidence type="ECO:0000313" key="3">
    <source>
        <dbReference type="Proteomes" id="UP000094527"/>
    </source>
</evidence>